<dbReference type="AlphaFoldDB" id="A0AAU9REG7"/>
<evidence type="ECO:0000256" key="3">
    <source>
        <dbReference type="ARBA" id="ARBA00022723"/>
    </source>
</evidence>
<organism evidence="8 9">
    <name type="scientific">Thlaspi arvense</name>
    <name type="common">Field penny-cress</name>
    <dbReference type="NCBI Taxonomy" id="13288"/>
    <lineage>
        <taxon>Eukaryota</taxon>
        <taxon>Viridiplantae</taxon>
        <taxon>Streptophyta</taxon>
        <taxon>Embryophyta</taxon>
        <taxon>Tracheophyta</taxon>
        <taxon>Spermatophyta</taxon>
        <taxon>Magnoliopsida</taxon>
        <taxon>eudicotyledons</taxon>
        <taxon>Gunneridae</taxon>
        <taxon>Pentapetalae</taxon>
        <taxon>rosids</taxon>
        <taxon>malvids</taxon>
        <taxon>Brassicales</taxon>
        <taxon>Brassicaceae</taxon>
        <taxon>Thlaspideae</taxon>
        <taxon>Thlaspi</taxon>
    </lineage>
</organism>
<dbReference type="Gene3D" id="2.60.120.330">
    <property type="entry name" value="B-lactam Antibiotic, Isopenicillin N Synthase, Chain"/>
    <property type="match status" value="1"/>
</dbReference>
<evidence type="ECO:0000256" key="4">
    <source>
        <dbReference type="ARBA" id="ARBA00023002"/>
    </source>
</evidence>
<dbReference type="FunFam" id="2.60.120.330:FF:000005">
    <property type="entry name" value="1-aminocyclopropane-1-carboxylate oxidase homolog 1"/>
    <property type="match status" value="1"/>
</dbReference>
<keyword evidence="5 6" id="KW-0408">Iron</keyword>
<evidence type="ECO:0000259" key="7">
    <source>
        <dbReference type="PROSITE" id="PS51471"/>
    </source>
</evidence>
<evidence type="ECO:0000256" key="5">
    <source>
        <dbReference type="ARBA" id="ARBA00023004"/>
    </source>
</evidence>
<evidence type="ECO:0000313" key="9">
    <source>
        <dbReference type="Proteomes" id="UP000836841"/>
    </source>
</evidence>
<dbReference type="GO" id="GO:0046872">
    <property type="term" value="F:metal ion binding"/>
    <property type="evidence" value="ECO:0007669"/>
    <property type="project" value="UniProtKB-KW"/>
</dbReference>
<dbReference type="PROSITE" id="PS51471">
    <property type="entry name" value="FE2OG_OXY"/>
    <property type="match status" value="1"/>
</dbReference>
<reference evidence="8 9" key="1">
    <citation type="submission" date="2022-03" db="EMBL/GenBank/DDBJ databases">
        <authorList>
            <person name="Nunn A."/>
            <person name="Chopra R."/>
            <person name="Nunn A."/>
            <person name="Contreras Garrido A."/>
        </authorList>
    </citation>
    <scope>NUCLEOTIDE SEQUENCE [LARGE SCALE GENOMIC DNA]</scope>
</reference>
<dbReference type="GO" id="GO:0051213">
    <property type="term" value="F:dioxygenase activity"/>
    <property type="evidence" value="ECO:0007669"/>
    <property type="project" value="UniProtKB-ARBA"/>
</dbReference>
<dbReference type="InterPro" id="IPR044861">
    <property type="entry name" value="IPNS-like_FE2OG_OXY"/>
</dbReference>
<evidence type="ECO:0000256" key="6">
    <source>
        <dbReference type="RuleBase" id="RU003682"/>
    </source>
</evidence>
<dbReference type="SUPFAM" id="SSF51197">
    <property type="entry name" value="Clavaminate synthase-like"/>
    <property type="match status" value="1"/>
</dbReference>
<comment type="similarity">
    <text evidence="2 6">Belongs to the iron/ascorbate-dependent oxidoreductase family.</text>
</comment>
<protein>
    <recommendedName>
        <fullName evidence="7">Fe2OG dioxygenase domain-containing protein</fullName>
    </recommendedName>
</protein>
<evidence type="ECO:0000256" key="1">
    <source>
        <dbReference type="ARBA" id="ARBA00001962"/>
    </source>
</evidence>
<keyword evidence="3 6" id="KW-0479">Metal-binding</keyword>
<sequence length="361" mass="40439">MESSRDHSTEKKVFDEAKTGVKGLADSGITEIPAMFRAPPAILASLKAAPASQQVRIPTVDLKGGSVQCKNQRRNVVEQIGEAAEKWGVFQVINHGIPLKVQERMMEGIRGFHEQDTQLKKQFYSRDHTRNLLYYTNIDLFSSSAASWRDTLICYTAPDPPTSQDLPPVLREIMMEYSKEMMNLGELVFELLSEALGLNPNHLKEMDCAKCQMMTGQYYPTCPQPDLTLGLGKHSDFSFLTVLLQDNIGGLQVLHDQAWIDVPPLPGALVINIGDLLQLISNDKFLSAEHRVIAHGSSKARVSVPCFFTPFKKANPRVYGPIKELLSQHNPPKYRDSSLTELSEIFTSKEITTSRLLHFKI</sequence>
<gene>
    <name evidence="8" type="ORF">TAV2_LOCUS1312</name>
</gene>
<dbReference type="PANTHER" id="PTHR10209">
    <property type="entry name" value="OXIDOREDUCTASE, 2OG-FE II OXYGENASE FAMILY PROTEIN"/>
    <property type="match status" value="1"/>
</dbReference>
<accession>A0AAU9REG7</accession>
<evidence type="ECO:0000256" key="2">
    <source>
        <dbReference type="ARBA" id="ARBA00008056"/>
    </source>
</evidence>
<dbReference type="Proteomes" id="UP000836841">
    <property type="component" value="Chromosome 1"/>
</dbReference>
<feature type="domain" description="Fe2OG dioxygenase" evidence="7">
    <location>
        <begin position="210"/>
        <end position="310"/>
    </location>
</feature>
<proteinExistence type="inferred from homology"/>
<dbReference type="Pfam" id="PF14226">
    <property type="entry name" value="DIOX_N"/>
    <property type="match status" value="1"/>
</dbReference>
<name>A0AAU9REG7_THLAR</name>
<dbReference type="PANTHER" id="PTHR10209:SF869">
    <property type="entry name" value="FE2OG DIOXYGENASE DOMAIN-CONTAINING PROTEIN"/>
    <property type="match status" value="1"/>
</dbReference>
<keyword evidence="4 6" id="KW-0560">Oxidoreductase</keyword>
<evidence type="ECO:0000313" key="8">
    <source>
        <dbReference type="EMBL" id="CAH2039028.1"/>
    </source>
</evidence>
<dbReference type="InterPro" id="IPR005123">
    <property type="entry name" value="Oxoglu/Fe-dep_dioxygenase_dom"/>
</dbReference>
<dbReference type="InterPro" id="IPR027443">
    <property type="entry name" value="IPNS-like_sf"/>
</dbReference>
<dbReference type="InterPro" id="IPR026992">
    <property type="entry name" value="DIOX_N"/>
</dbReference>
<dbReference type="Pfam" id="PF03171">
    <property type="entry name" value="2OG-FeII_Oxy"/>
    <property type="match status" value="1"/>
</dbReference>
<comment type="cofactor">
    <cofactor evidence="1">
        <name>Fe cation</name>
        <dbReference type="ChEBI" id="CHEBI:24875"/>
    </cofactor>
</comment>
<dbReference type="EMBL" id="OU466857">
    <property type="protein sequence ID" value="CAH2039028.1"/>
    <property type="molecule type" value="Genomic_DNA"/>
</dbReference>
<keyword evidence="9" id="KW-1185">Reference proteome</keyword>